<dbReference type="EMBL" id="CAEZUP010000109">
    <property type="protein sequence ID" value="CAB4622030.1"/>
    <property type="molecule type" value="Genomic_DNA"/>
</dbReference>
<gene>
    <name evidence="2" type="ORF">UFOPK1835_01862</name>
</gene>
<feature type="region of interest" description="Disordered" evidence="1">
    <location>
        <begin position="48"/>
        <end position="131"/>
    </location>
</feature>
<dbReference type="AlphaFoldDB" id="A0A6J6I8N9"/>
<reference evidence="2" key="1">
    <citation type="submission" date="2020-05" db="EMBL/GenBank/DDBJ databases">
        <authorList>
            <person name="Chiriac C."/>
            <person name="Salcher M."/>
            <person name="Ghai R."/>
            <person name="Kavagutti S V."/>
        </authorList>
    </citation>
    <scope>NUCLEOTIDE SEQUENCE</scope>
</reference>
<proteinExistence type="predicted"/>
<evidence type="ECO:0000256" key="1">
    <source>
        <dbReference type="SAM" id="MobiDB-lite"/>
    </source>
</evidence>
<feature type="compositionally biased region" description="Basic and acidic residues" evidence="1">
    <location>
        <begin position="54"/>
        <end position="67"/>
    </location>
</feature>
<feature type="compositionally biased region" description="Basic and acidic residues" evidence="1">
    <location>
        <begin position="86"/>
        <end position="95"/>
    </location>
</feature>
<organism evidence="2">
    <name type="scientific">freshwater metagenome</name>
    <dbReference type="NCBI Taxonomy" id="449393"/>
    <lineage>
        <taxon>unclassified sequences</taxon>
        <taxon>metagenomes</taxon>
        <taxon>ecological metagenomes</taxon>
    </lineage>
</organism>
<accession>A0A6J6I8N9</accession>
<evidence type="ECO:0000313" key="2">
    <source>
        <dbReference type="EMBL" id="CAB4622030.1"/>
    </source>
</evidence>
<name>A0A6J6I8N9_9ZZZZ</name>
<protein>
    <submittedName>
        <fullName evidence="2">Unannotated protein</fullName>
    </submittedName>
</protein>
<sequence>MCRTTKKASTVRRAMEPTMIQRRPPRIRSMAGPMSGAAIANGAIVSTRYSATRQRAELKSREKKTDPARPMAKSASPATDAACTRASRENGEGTHGRVGSRSADGDGLTGTMLRGRPDTQVVTGGRTISYL</sequence>